<dbReference type="WBParaSite" id="PSAMB.scaffold1868size27109.g15325.t1">
    <property type="protein sequence ID" value="PSAMB.scaffold1868size27109.g15325.t1"/>
    <property type="gene ID" value="PSAMB.scaffold1868size27109.g15325"/>
</dbReference>
<reference evidence="19" key="1">
    <citation type="submission" date="2022-11" db="UniProtKB">
        <authorList>
            <consortium name="WormBaseParasite"/>
        </authorList>
    </citation>
    <scope>IDENTIFICATION</scope>
</reference>
<feature type="compositionally biased region" description="Polar residues" evidence="16">
    <location>
        <begin position="46"/>
        <end position="57"/>
    </location>
</feature>
<evidence type="ECO:0000256" key="12">
    <source>
        <dbReference type="ARBA" id="ARBA00052477"/>
    </source>
</evidence>
<evidence type="ECO:0000256" key="16">
    <source>
        <dbReference type="SAM" id="MobiDB-lite"/>
    </source>
</evidence>
<evidence type="ECO:0000256" key="8">
    <source>
        <dbReference type="ARBA" id="ARBA00050754"/>
    </source>
</evidence>
<dbReference type="PANTHER" id="PTHR45896:SF1">
    <property type="entry name" value="N-ALPHA-ACETYLTRANSFERASE 30"/>
    <property type="match status" value="1"/>
</dbReference>
<dbReference type="AlphaFoldDB" id="A0A914VEU9"/>
<feature type="region of interest" description="Disordered" evidence="16">
    <location>
        <begin position="1"/>
        <end position="69"/>
    </location>
</feature>
<feature type="domain" description="N-acetyltransferase" evidence="17">
    <location>
        <begin position="133"/>
        <end position="283"/>
    </location>
</feature>
<evidence type="ECO:0000256" key="3">
    <source>
        <dbReference type="ARBA" id="ARBA00022490"/>
    </source>
</evidence>
<comment type="subcellular location">
    <subcellularLocation>
        <location evidence="2">Cytoplasm</location>
    </subcellularLocation>
    <subcellularLocation>
        <location evidence="1">Nucleus</location>
    </subcellularLocation>
</comment>
<dbReference type="FunFam" id="3.40.630.30:FF:000010">
    <property type="entry name" value="Putative N-alpha-acetyltransferase 30"/>
    <property type="match status" value="1"/>
</dbReference>
<name>A0A914VEU9_9BILA</name>
<dbReference type="PROSITE" id="PS51186">
    <property type="entry name" value="GNAT"/>
    <property type="match status" value="1"/>
</dbReference>
<evidence type="ECO:0000256" key="1">
    <source>
        <dbReference type="ARBA" id="ARBA00004123"/>
    </source>
</evidence>
<evidence type="ECO:0000313" key="18">
    <source>
        <dbReference type="Proteomes" id="UP000887566"/>
    </source>
</evidence>
<keyword evidence="4" id="KW-0808">Transferase</keyword>
<organism evidence="18 19">
    <name type="scientific">Plectus sambesii</name>
    <dbReference type="NCBI Taxonomy" id="2011161"/>
    <lineage>
        <taxon>Eukaryota</taxon>
        <taxon>Metazoa</taxon>
        <taxon>Ecdysozoa</taxon>
        <taxon>Nematoda</taxon>
        <taxon>Chromadorea</taxon>
        <taxon>Plectida</taxon>
        <taxon>Plectina</taxon>
        <taxon>Plectoidea</taxon>
        <taxon>Plectidae</taxon>
        <taxon>Plectus</taxon>
    </lineage>
</organism>
<dbReference type="Pfam" id="PF00583">
    <property type="entry name" value="Acetyltransf_1"/>
    <property type="match status" value="1"/>
</dbReference>
<dbReference type="EC" id="2.3.1.256" evidence="13"/>
<evidence type="ECO:0000256" key="4">
    <source>
        <dbReference type="ARBA" id="ARBA00022679"/>
    </source>
</evidence>
<protein>
    <recommendedName>
        <fullName evidence="13">N-terminal methionine N(alpha)-acetyltransferase NatC</fullName>
        <ecNumber evidence="13">2.3.1.256</ecNumber>
    </recommendedName>
    <alternativeName>
        <fullName evidence="14">N-acetyltransferase MAK3 homolog</fullName>
    </alternativeName>
    <alternativeName>
        <fullName evidence="15">NatC catalytic subunit</fullName>
    </alternativeName>
</protein>
<dbReference type="GO" id="GO:0120518">
    <property type="term" value="F:protein N-terminal-methionine acetyltransferase activity"/>
    <property type="evidence" value="ECO:0007669"/>
    <property type="project" value="UniProtKB-EC"/>
</dbReference>
<dbReference type="CDD" id="cd04301">
    <property type="entry name" value="NAT_SF"/>
    <property type="match status" value="1"/>
</dbReference>
<comment type="catalytic activity">
    <reaction evidence="11">
        <text>N-terminal L-methionyl-L-phenylalanyl-[protein] + acetyl-CoA = N-terminal N(alpha)-acetyl-L-methionyl-L-phenylalanyl-[protein] + CoA + H(+)</text>
        <dbReference type="Rhea" id="RHEA:50528"/>
        <dbReference type="Rhea" id="RHEA-COMP:12715"/>
        <dbReference type="Rhea" id="RHEA-COMP:12716"/>
        <dbReference type="ChEBI" id="CHEBI:15378"/>
        <dbReference type="ChEBI" id="CHEBI:57287"/>
        <dbReference type="ChEBI" id="CHEBI:57288"/>
        <dbReference type="ChEBI" id="CHEBI:133382"/>
        <dbReference type="ChEBI" id="CHEBI:133383"/>
        <dbReference type="EC" id="2.3.1.256"/>
    </reaction>
</comment>
<dbReference type="InterPro" id="IPR000182">
    <property type="entry name" value="GNAT_dom"/>
</dbReference>
<dbReference type="InterPro" id="IPR044542">
    <property type="entry name" value="NAA30-like"/>
</dbReference>
<feature type="compositionally biased region" description="Basic and acidic residues" evidence="16">
    <location>
        <begin position="1"/>
        <end position="12"/>
    </location>
</feature>
<evidence type="ECO:0000256" key="13">
    <source>
        <dbReference type="ARBA" id="ARBA00066994"/>
    </source>
</evidence>
<keyword evidence="3" id="KW-0963">Cytoplasm</keyword>
<evidence type="ECO:0000256" key="10">
    <source>
        <dbReference type="ARBA" id="ARBA00052207"/>
    </source>
</evidence>
<dbReference type="Gene3D" id="3.40.630.30">
    <property type="match status" value="1"/>
</dbReference>
<evidence type="ECO:0000256" key="6">
    <source>
        <dbReference type="ARBA" id="ARBA00023315"/>
    </source>
</evidence>
<evidence type="ECO:0000256" key="9">
    <source>
        <dbReference type="ARBA" id="ARBA00051225"/>
    </source>
</evidence>
<evidence type="ECO:0000256" key="11">
    <source>
        <dbReference type="ARBA" id="ARBA00052362"/>
    </source>
</evidence>
<dbReference type="GO" id="GO:0031417">
    <property type="term" value="C:NatC complex"/>
    <property type="evidence" value="ECO:0007669"/>
    <property type="project" value="TreeGrafter"/>
</dbReference>
<comment type="catalytic activity">
    <reaction evidence="12">
        <text>N-terminal L-methionyl-L-tryptophyl-[protein] + acetyl-CoA = N-terminal N(alpha)-acetyl-L-methionyl-L-tryptophyl-[protein] + CoA + H(+)</text>
        <dbReference type="Rhea" id="RHEA:50560"/>
        <dbReference type="Rhea" id="RHEA-COMP:12724"/>
        <dbReference type="Rhea" id="RHEA-COMP:12725"/>
        <dbReference type="ChEBI" id="CHEBI:15378"/>
        <dbReference type="ChEBI" id="CHEBI:57287"/>
        <dbReference type="ChEBI" id="CHEBI:57288"/>
        <dbReference type="ChEBI" id="CHEBI:133386"/>
        <dbReference type="ChEBI" id="CHEBI:133387"/>
        <dbReference type="EC" id="2.3.1.256"/>
    </reaction>
</comment>
<keyword evidence="6" id="KW-0012">Acyltransferase</keyword>
<keyword evidence="18" id="KW-1185">Reference proteome</keyword>
<evidence type="ECO:0000313" key="19">
    <source>
        <dbReference type="WBParaSite" id="PSAMB.scaffold1868size27109.g15325.t1"/>
    </source>
</evidence>
<evidence type="ECO:0000256" key="15">
    <source>
        <dbReference type="ARBA" id="ARBA00078622"/>
    </source>
</evidence>
<evidence type="ECO:0000256" key="14">
    <source>
        <dbReference type="ARBA" id="ARBA00076746"/>
    </source>
</evidence>
<evidence type="ECO:0000256" key="7">
    <source>
        <dbReference type="ARBA" id="ARBA00024025"/>
    </source>
</evidence>
<dbReference type="Proteomes" id="UP000887566">
    <property type="component" value="Unplaced"/>
</dbReference>
<accession>A0A914VEU9</accession>
<evidence type="ECO:0000256" key="2">
    <source>
        <dbReference type="ARBA" id="ARBA00004496"/>
    </source>
</evidence>
<dbReference type="InterPro" id="IPR016181">
    <property type="entry name" value="Acyl_CoA_acyltransferase"/>
</dbReference>
<sequence length="296" mass="33360">MDGEGKAGRSTEDLAADCSRESPAVDAKRHRNGLLSAESTTMTTTPNRTPLSSLNGSKKNDSNPLPPDDSVLSDLVVRLERCQALAAKLTGAGKADHRSVAEVSDKVSDKVSDDLARLSVKDEDACAPEDRIRIVQYIDETQMADIMRLITKDLSEPYSIYTYRYFIHKWPELCLLAYDTVKGEYVGSIVCKLDLSRQNRRRGYIAMLAVDENCRRLRIGTRLVVQAIENMQKSGCDEVVLETEVTNLNALRLYQNLGFVREKRLFRYYLNGVDAFRLKLFLAHPPDSYYFYDGAL</sequence>
<proteinExistence type="inferred from homology"/>
<keyword evidence="5" id="KW-0539">Nucleus</keyword>
<evidence type="ECO:0000256" key="5">
    <source>
        <dbReference type="ARBA" id="ARBA00023242"/>
    </source>
</evidence>
<dbReference type="PANTHER" id="PTHR45896">
    <property type="entry name" value="N-ALPHA-ACETYLTRANSFERASE 30"/>
    <property type="match status" value="1"/>
</dbReference>
<comment type="catalytic activity">
    <reaction evidence="9">
        <text>N-terminal L-methionyl-L-leucyl-[protein] + acetyl-CoA = N-terminal N(alpha)-acetyl-L-methionyl-L-leucyl-[protein] + CoA + H(+)</text>
        <dbReference type="Rhea" id="RHEA:50520"/>
        <dbReference type="Rhea" id="RHEA-COMP:12711"/>
        <dbReference type="Rhea" id="RHEA-COMP:12712"/>
        <dbReference type="ChEBI" id="CHEBI:15378"/>
        <dbReference type="ChEBI" id="CHEBI:57287"/>
        <dbReference type="ChEBI" id="CHEBI:57288"/>
        <dbReference type="ChEBI" id="CHEBI:133377"/>
        <dbReference type="ChEBI" id="CHEBI:133378"/>
        <dbReference type="EC" id="2.3.1.256"/>
    </reaction>
</comment>
<comment type="catalytic activity">
    <reaction evidence="10">
        <text>N-terminal L-methionyl-L-tyrosyl-[protein] + acetyl-CoA = N-terminal N(alpha)-acetyl-L-methionyl-L-tyrosyl-[protein] + CoA + H(+)</text>
        <dbReference type="Rhea" id="RHEA:50532"/>
        <dbReference type="Rhea" id="RHEA-COMP:12717"/>
        <dbReference type="Rhea" id="RHEA-COMP:12718"/>
        <dbReference type="ChEBI" id="CHEBI:15378"/>
        <dbReference type="ChEBI" id="CHEBI:57287"/>
        <dbReference type="ChEBI" id="CHEBI:57288"/>
        <dbReference type="ChEBI" id="CHEBI:133384"/>
        <dbReference type="ChEBI" id="CHEBI:133385"/>
        <dbReference type="EC" id="2.3.1.256"/>
    </reaction>
</comment>
<dbReference type="GO" id="GO:0005634">
    <property type="term" value="C:nucleus"/>
    <property type="evidence" value="ECO:0007669"/>
    <property type="project" value="UniProtKB-SubCell"/>
</dbReference>
<comment type="similarity">
    <text evidence="7">Belongs to the acetyltransferase family. MAK3 subfamily.</text>
</comment>
<dbReference type="SUPFAM" id="SSF55729">
    <property type="entry name" value="Acyl-CoA N-acyltransferases (Nat)"/>
    <property type="match status" value="1"/>
</dbReference>
<evidence type="ECO:0000259" key="17">
    <source>
        <dbReference type="PROSITE" id="PS51186"/>
    </source>
</evidence>
<comment type="catalytic activity">
    <reaction evidence="8">
        <text>N-terminal L-methionyl-L-isoleucyl-[protein] + acetyl-CoA = N-terminal N(alpha)-acetyl-L-methionyl-L-isoleucyl-[protein] + CoA + H(+)</text>
        <dbReference type="Rhea" id="RHEA:50524"/>
        <dbReference type="Rhea" id="RHEA-COMP:12713"/>
        <dbReference type="Rhea" id="RHEA-COMP:12714"/>
        <dbReference type="ChEBI" id="CHEBI:15378"/>
        <dbReference type="ChEBI" id="CHEBI:57287"/>
        <dbReference type="ChEBI" id="CHEBI:57288"/>
        <dbReference type="ChEBI" id="CHEBI:133379"/>
        <dbReference type="ChEBI" id="CHEBI:133380"/>
        <dbReference type="EC" id="2.3.1.256"/>
    </reaction>
</comment>